<dbReference type="Proteomes" id="UP001160499">
    <property type="component" value="Unassembled WGS sequence"/>
</dbReference>
<keyword evidence="1" id="KW-0762">Sugar transport</keyword>
<dbReference type="PANTHER" id="PTHR43649">
    <property type="entry name" value="ARABINOSE-BINDING PROTEIN-RELATED"/>
    <property type="match status" value="1"/>
</dbReference>
<dbReference type="SUPFAM" id="SSF53850">
    <property type="entry name" value="Periplasmic binding protein-like II"/>
    <property type="match status" value="1"/>
</dbReference>
<keyword evidence="2" id="KW-1185">Reference proteome</keyword>
<reference evidence="1 2" key="1">
    <citation type="submission" date="2023-04" db="EMBL/GenBank/DDBJ databases">
        <title>Forest soil microbial communities from Buena Vista Peninsula, Colon Province, Panama.</title>
        <authorList>
            <person name="Bouskill N."/>
        </authorList>
    </citation>
    <scope>NUCLEOTIDE SEQUENCE [LARGE SCALE GENOMIC DNA]</scope>
    <source>
        <strain evidence="1 2">GGS1</strain>
    </source>
</reference>
<proteinExistence type="predicted"/>
<dbReference type="EMBL" id="JARXVH010000005">
    <property type="protein sequence ID" value="MDH6216209.1"/>
    <property type="molecule type" value="Genomic_DNA"/>
</dbReference>
<dbReference type="InterPro" id="IPR050490">
    <property type="entry name" value="Bact_solute-bd_prot1"/>
</dbReference>
<accession>A0ABT6LLF6</accession>
<sequence>MSASPSSVGIRRSRRALTSGLLAGALLLAGCGGGSDDSKADRGRGDTTCDGRIDGTAHVTVWFHSGPSGEVDTLQEQVKEFNKAQRQVRVELVNLPENRPYTDLVDSAASSGDLPDLLDFDGPNLYSYAWSGKLKPIDSCVPESLREDLLPSIRRQGTYAGRLWGIGTFDSGMGLYVRPSVLKKAGIRIPRGTADAWTADELTGILARLRKQGYRTPLDVGLLYVKPGEEWNTYGFAPAVWSAGGDLIDPQTYSTAEGFLNSPASVRALTVMQSWAESGYIDADKDEKAFDKGRSVISWSGHWRYPEYTKVFPGDVAIVPLPDFGQGTVTGMGSYQWGVTAGTTDGDAVWRFLTYLLKPEQIRRMSVANGGIPATNSAVKLTPKYDTGGGEHLFIEQLRDGVARPRPQTPAYPAITKAFSDAFAKIMLDRAPVKAALDQAVVAIDKDLAAHDGYPQQGP</sequence>
<evidence type="ECO:0000313" key="2">
    <source>
        <dbReference type="Proteomes" id="UP001160499"/>
    </source>
</evidence>
<dbReference type="InterPro" id="IPR006059">
    <property type="entry name" value="SBP"/>
</dbReference>
<comment type="caution">
    <text evidence="1">The sequence shown here is derived from an EMBL/GenBank/DDBJ whole genome shotgun (WGS) entry which is preliminary data.</text>
</comment>
<protein>
    <submittedName>
        <fullName evidence="1">Multiple sugar transport system substrate-binding protein</fullName>
    </submittedName>
</protein>
<dbReference type="Gene3D" id="3.40.190.10">
    <property type="entry name" value="Periplasmic binding protein-like II"/>
    <property type="match status" value="1"/>
</dbReference>
<evidence type="ECO:0000313" key="1">
    <source>
        <dbReference type="EMBL" id="MDH6216209.1"/>
    </source>
</evidence>
<dbReference type="PANTHER" id="PTHR43649:SF12">
    <property type="entry name" value="DIACETYLCHITOBIOSE BINDING PROTEIN DASA"/>
    <property type="match status" value="1"/>
</dbReference>
<gene>
    <name evidence="1" type="ORF">M2283_003526</name>
</gene>
<keyword evidence="1" id="KW-0813">Transport</keyword>
<dbReference type="CDD" id="cd13585">
    <property type="entry name" value="PBP2_TMBP_like"/>
    <property type="match status" value="1"/>
</dbReference>
<name>A0ABT6LLF6_9ACTN</name>
<dbReference type="RefSeq" id="WP_280877181.1">
    <property type="nucleotide sequence ID" value="NZ_JARXVH010000005.1"/>
</dbReference>
<organism evidence="1 2">
    <name type="scientific">Streptomyces pseudovenezuelae</name>
    <dbReference type="NCBI Taxonomy" id="67350"/>
    <lineage>
        <taxon>Bacteria</taxon>
        <taxon>Bacillati</taxon>
        <taxon>Actinomycetota</taxon>
        <taxon>Actinomycetes</taxon>
        <taxon>Kitasatosporales</taxon>
        <taxon>Streptomycetaceae</taxon>
        <taxon>Streptomyces</taxon>
        <taxon>Streptomyces aurantiacus group</taxon>
    </lineage>
</organism>
<dbReference type="Pfam" id="PF13416">
    <property type="entry name" value="SBP_bac_8"/>
    <property type="match status" value="1"/>
</dbReference>